<evidence type="ECO:0008006" key="3">
    <source>
        <dbReference type="Google" id="ProtNLM"/>
    </source>
</evidence>
<name>A0ABP8T3A4_9ACTN</name>
<sequence length="110" mass="11847">MRVIEVLHFDGCPNHEGFMPHLRALLDGAGVDDPIHERAVETGADAQTLAFLGSPTLRIDGVDVDPTAAQRTDYGLQCRLYPTEDGLRGTPPDKWILAALQRRASGLAAG</sequence>
<evidence type="ECO:0000313" key="1">
    <source>
        <dbReference type="EMBL" id="GAA4578894.1"/>
    </source>
</evidence>
<keyword evidence="2" id="KW-1185">Reference proteome</keyword>
<gene>
    <name evidence="1" type="ORF">GCM10023176_55660</name>
</gene>
<dbReference type="EMBL" id="BAABGU010000044">
    <property type="protein sequence ID" value="GAA4578894.1"/>
    <property type="molecule type" value="Genomic_DNA"/>
</dbReference>
<comment type="caution">
    <text evidence="1">The sequence shown here is derived from an EMBL/GenBank/DDBJ whole genome shotgun (WGS) entry which is preliminary data.</text>
</comment>
<evidence type="ECO:0000313" key="2">
    <source>
        <dbReference type="Proteomes" id="UP001500307"/>
    </source>
</evidence>
<protein>
    <recommendedName>
        <fullName evidence="3">Thioredoxin family protein</fullName>
    </recommendedName>
</protein>
<proteinExistence type="predicted"/>
<accession>A0ABP8T3A4</accession>
<dbReference type="Proteomes" id="UP001500307">
    <property type="component" value="Unassembled WGS sequence"/>
</dbReference>
<reference evidence="2" key="1">
    <citation type="journal article" date="2019" name="Int. J. Syst. Evol. Microbiol.">
        <title>The Global Catalogue of Microorganisms (GCM) 10K type strain sequencing project: providing services to taxonomists for standard genome sequencing and annotation.</title>
        <authorList>
            <consortium name="The Broad Institute Genomics Platform"/>
            <consortium name="The Broad Institute Genome Sequencing Center for Infectious Disease"/>
            <person name="Wu L."/>
            <person name="Ma J."/>
        </authorList>
    </citation>
    <scope>NUCLEOTIDE SEQUENCE [LARGE SCALE GENOMIC DNA]</scope>
    <source>
        <strain evidence="2">JCM 3175</strain>
    </source>
</reference>
<organism evidence="1 2">
    <name type="scientific">Micromonospora coerulea</name>
    <dbReference type="NCBI Taxonomy" id="47856"/>
    <lineage>
        <taxon>Bacteria</taxon>
        <taxon>Bacillati</taxon>
        <taxon>Actinomycetota</taxon>
        <taxon>Actinomycetes</taxon>
        <taxon>Micromonosporales</taxon>
        <taxon>Micromonosporaceae</taxon>
        <taxon>Micromonospora</taxon>
    </lineage>
</organism>